<feature type="region of interest" description="Disordered" evidence="1">
    <location>
        <begin position="1"/>
        <end position="22"/>
    </location>
</feature>
<gene>
    <name evidence="3" type="ORF">UFOPK4098_00477</name>
    <name evidence="4" type="ORF">UFOPK4347_01204</name>
</gene>
<organism evidence="3">
    <name type="scientific">freshwater metagenome</name>
    <dbReference type="NCBI Taxonomy" id="449393"/>
    <lineage>
        <taxon>unclassified sequences</taxon>
        <taxon>metagenomes</taxon>
        <taxon>ecological metagenomes</taxon>
    </lineage>
</organism>
<sequence length="358" mass="40096">MTSTPASSSAAAPRPMRQEQMPASTDIVEIVPGIFRTQLPIDLPGLGHVNMYVLEDERGVAVVDPGLPGRESFHALESRLKDMGIPLRRVHSVLVTHSHPDHYGGAGRLRKDFGAEIIAHRRFRLWWDPKEPPDVDVEDAPDIRAVRPNGKTPWGGEGYDIPWRRHTQLRMHAKFPRLFGVPHPNRRVDEGDRITLAKREWLAVHTPGHTEDHLCLFDPDSGVLISGDHVLPSITPHISGMTNAVDPLAEFFNSLDKVGELGSQMKLALPAHGNPFTNVVERVRDIKDHHIERLEKLRSIGDEFDRPATVMEIAGHLFSARAQGPMADSETFAHLEHLRIAGDFSVREKDGFLEYVRV</sequence>
<dbReference type="SUPFAM" id="SSF56281">
    <property type="entry name" value="Metallo-hydrolase/oxidoreductase"/>
    <property type="match status" value="1"/>
</dbReference>
<feature type="compositionally biased region" description="Low complexity" evidence="1">
    <location>
        <begin position="1"/>
        <end position="13"/>
    </location>
</feature>
<evidence type="ECO:0000313" key="4">
    <source>
        <dbReference type="EMBL" id="CAB5066502.1"/>
    </source>
</evidence>
<accession>A0A6J7Q976</accession>
<dbReference type="Pfam" id="PF00753">
    <property type="entry name" value="Lactamase_B"/>
    <property type="match status" value="1"/>
</dbReference>
<feature type="domain" description="Metallo-beta-lactamase" evidence="2">
    <location>
        <begin position="48"/>
        <end position="272"/>
    </location>
</feature>
<dbReference type="InterPro" id="IPR036388">
    <property type="entry name" value="WH-like_DNA-bd_sf"/>
</dbReference>
<dbReference type="Gene3D" id="3.60.15.10">
    <property type="entry name" value="Ribonuclease Z/Hydroxyacylglutathione hydrolase-like"/>
    <property type="match status" value="1"/>
</dbReference>
<dbReference type="SMART" id="SM00849">
    <property type="entry name" value="Lactamase_B"/>
    <property type="match status" value="1"/>
</dbReference>
<dbReference type="InterPro" id="IPR001279">
    <property type="entry name" value="Metallo-B-lactamas"/>
</dbReference>
<evidence type="ECO:0000313" key="3">
    <source>
        <dbReference type="EMBL" id="CAB5014320.1"/>
    </source>
</evidence>
<dbReference type="InterPro" id="IPR050662">
    <property type="entry name" value="Sec-metab_biosynth-thioest"/>
</dbReference>
<protein>
    <submittedName>
        <fullName evidence="3">Unannotated protein</fullName>
    </submittedName>
</protein>
<dbReference type="PANTHER" id="PTHR23131:SF4">
    <property type="entry name" value="METALLO-BETA-LACTAMASE SUPERFAMILY POTEIN"/>
    <property type="match status" value="1"/>
</dbReference>
<dbReference type="AlphaFoldDB" id="A0A6J7Q976"/>
<dbReference type="PANTHER" id="PTHR23131">
    <property type="entry name" value="ENDORIBONUCLEASE LACTB2"/>
    <property type="match status" value="1"/>
</dbReference>
<dbReference type="InterPro" id="IPR036866">
    <property type="entry name" value="RibonucZ/Hydroxyglut_hydro"/>
</dbReference>
<proteinExistence type="predicted"/>
<dbReference type="Gene3D" id="1.10.10.10">
    <property type="entry name" value="Winged helix-like DNA-binding domain superfamily/Winged helix DNA-binding domain"/>
    <property type="match status" value="1"/>
</dbReference>
<evidence type="ECO:0000256" key="1">
    <source>
        <dbReference type="SAM" id="MobiDB-lite"/>
    </source>
</evidence>
<name>A0A6J7Q976_9ZZZZ</name>
<evidence type="ECO:0000259" key="2">
    <source>
        <dbReference type="SMART" id="SM00849"/>
    </source>
</evidence>
<dbReference type="EMBL" id="CAFBPN010000015">
    <property type="protein sequence ID" value="CAB5014320.1"/>
    <property type="molecule type" value="Genomic_DNA"/>
</dbReference>
<dbReference type="EMBL" id="CAFBQU010000033">
    <property type="protein sequence ID" value="CAB5066502.1"/>
    <property type="molecule type" value="Genomic_DNA"/>
</dbReference>
<reference evidence="3" key="1">
    <citation type="submission" date="2020-05" db="EMBL/GenBank/DDBJ databases">
        <authorList>
            <person name="Chiriac C."/>
            <person name="Salcher M."/>
            <person name="Ghai R."/>
            <person name="Kavagutti S V."/>
        </authorList>
    </citation>
    <scope>NUCLEOTIDE SEQUENCE</scope>
</reference>